<evidence type="ECO:0000256" key="1">
    <source>
        <dbReference type="SAM" id="MobiDB-lite"/>
    </source>
</evidence>
<sequence>MPSSITTVVPSGTIINWCVADQIQYGDTDPYQCANKTIHQSPSDFESICCDGTIINTSYDLWRPSRENKLNIDDLVCCRYHYEEGGLHAINPTKTICTAGTPTPLASLAATNVDNARAYLVTYASASQDGTSLGDWTLLTTPQCLWMNTNTKDSQGVPVKTVVVPAADITTLGPDITSEYGVFNPPIPQSSFDGGETTETGTSTMGVGSDGSSPVITTGPSGTGALTTGGAATATKTPNSSANISPKRIIILSMCILSLGALL</sequence>
<keyword evidence="3" id="KW-1185">Reference proteome</keyword>
<organism evidence="2 3">
    <name type="scientific">Orbilia ellipsospora</name>
    <dbReference type="NCBI Taxonomy" id="2528407"/>
    <lineage>
        <taxon>Eukaryota</taxon>
        <taxon>Fungi</taxon>
        <taxon>Dikarya</taxon>
        <taxon>Ascomycota</taxon>
        <taxon>Pezizomycotina</taxon>
        <taxon>Orbiliomycetes</taxon>
        <taxon>Orbiliales</taxon>
        <taxon>Orbiliaceae</taxon>
        <taxon>Orbilia</taxon>
    </lineage>
</organism>
<gene>
    <name evidence="2" type="ORF">TWF694_006261</name>
</gene>
<feature type="compositionally biased region" description="Low complexity" evidence="1">
    <location>
        <begin position="194"/>
        <end position="207"/>
    </location>
</feature>
<feature type="region of interest" description="Disordered" evidence="1">
    <location>
        <begin position="192"/>
        <end position="214"/>
    </location>
</feature>
<name>A0AAV9XL88_9PEZI</name>
<comment type="caution">
    <text evidence="2">The sequence shown here is derived from an EMBL/GenBank/DDBJ whole genome shotgun (WGS) entry which is preliminary data.</text>
</comment>
<dbReference type="EMBL" id="JAVHJO010000002">
    <property type="protein sequence ID" value="KAK6542301.1"/>
    <property type="molecule type" value="Genomic_DNA"/>
</dbReference>
<reference evidence="2 3" key="1">
    <citation type="submission" date="2019-10" db="EMBL/GenBank/DDBJ databases">
        <authorList>
            <person name="Palmer J.M."/>
        </authorList>
    </citation>
    <scope>NUCLEOTIDE SEQUENCE [LARGE SCALE GENOMIC DNA]</scope>
    <source>
        <strain evidence="2 3">TWF694</strain>
    </source>
</reference>
<protein>
    <submittedName>
        <fullName evidence="2">Uncharacterized protein</fullName>
    </submittedName>
</protein>
<dbReference type="AlphaFoldDB" id="A0AAV9XL88"/>
<dbReference type="Proteomes" id="UP001365542">
    <property type="component" value="Unassembled WGS sequence"/>
</dbReference>
<evidence type="ECO:0000313" key="3">
    <source>
        <dbReference type="Proteomes" id="UP001365542"/>
    </source>
</evidence>
<evidence type="ECO:0000313" key="2">
    <source>
        <dbReference type="EMBL" id="KAK6542301.1"/>
    </source>
</evidence>
<accession>A0AAV9XL88</accession>
<proteinExistence type="predicted"/>